<feature type="binding site" evidence="8">
    <location>
        <begin position="30"/>
        <end position="37"/>
    </location>
    <ligand>
        <name>ATP</name>
        <dbReference type="ChEBI" id="CHEBI:30616"/>
    </ligand>
</feature>
<dbReference type="InterPro" id="IPR042176">
    <property type="entry name" value="Pantoate_ligase_C"/>
</dbReference>
<dbReference type="Proteomes" id="UP000293852">
    <property type="component" value="Unassembled WGS sequence"/>
</dbReference>
<evidence type="ECO:0000256" key="7">
    <source>
        <dbReference type="ARBA" id="ARBA00048258"/>
    </source>
</evidence>
<evidence type="ECO:0000313" key="9">
    <source>
        <dbReference type="EMBL" id="RZS60990.1"/>
    </source>
</evidence>
<comment type="pathway">
    <text evidence="1 8">Cofactor biosynthesis; (R)-pantothenate biosynthesis; (R)-pantothenate from (R)-pantoate and beta-alanine: step 1/1.</text>
</comment>
<dbReference type="Gene3D" id="3.30.1300.10">
    <property type="entry name" value="Pantoate-beta-alanine ligase, C-terminal domain"/>
    <property type="match status" value="1"/>
</dbReference>
<dbReference type="UniPathway" id="UPA00028">
    <property type="reaction ID" value="UER00005"/>
</dbReference>
<feature type="binding site" evidence="8">
    <location>
        <begin position="149"/>
        <end position="152"/>
    </location>
    <ligand>
        <name>ATP</name>
        <dbReference type="ChEBI" id="CHEBI:30616"/>
    </ligand>
</feature>
<feature type="binding site" evidence="8">
    <location>
        <begin position="186"/>
        <end position="189"/>
    </location>
    <ligand>
        <name>ATP</name>
        <dbReference type="ChEBI" id="CHEBI:30616"/>
    </ligand>
</feature>
<keyword evidence="10" id="KW-1185">Reference proteome</keyword>
<dbReference type="Pfam" id="PF02569">
    <property type="entry name" value="Pantoate_ligase"/>
    <property type="match status" value="1"/>
</dbReference>
<dbReference type="EC" id="6.3.2.1" evidence="8"/>
<evidence type="ECO:0000313" key="10">
    <source>
        <dbReference type="Proteomes" id="UP000293852"/>
    </source>
</evidence>
<feature type="binding site" evidence="8">
    <location>
        <position position="155"/>
    </location>
    <ligand>
        <name>(R)-pantoate</name>
        <dbReference type="ChEBI" id="CHEBI:15980"/>
    </ligand>
</feature>
<keyword evidence="4 8" id="KW-0566">Pantothenate biosynthesis</keyword>
<comment type="subunit">
    <text evidence="8">Homodimer.</text>
</comment>
<comment type="miscellaneous">
    <text evidence="8">The reaction proceeds by a bi uni uni bi ping pong mechanism.</text>
</comment>
<dbReference type="GO" id="GO:0005829">
    <property type="term" value="C:cytosol"/>
    <property type="evidence" value="ECO:0007669"/>
    <property type="project" value="TreeGrafter"/>
</dbReference>
<feature type="binding site" evidence="8">
    <location>
        <position position="61"/>
    </location>
    <ligand>
        <name>beta-alanine</name>
        <dbReference type="ChEBI" id="CHEBI:57966"/>
    </ligand>
</feature>
<evidence type="ECO:0000256" key="3">
    <source>
        <dbReference type="ARBA" id="ARBA00022598"/>
    </source>
</evidence>
<keyword evidence="6 8" id="KW-0067">ATP-binding</keyword>
<feature type="binding site" evidence="8">
    <location>
        <position position="178"/>
    </location>
    <ligand>
        <name>ATP</name>
        <dbReference type="ChEBI" id="CHEBI:30616"/>
    </ligand>
</feature>
<dbReference type="InterPro" id="IPR014729">
    <property type="entry name" value="Rossmann-like_a/b/a_fold"/>
</dbReference>
<dbReference type="OrthoDB" id="9773087at2"/>
<dbReference type="PANTHER" id="PTHR21299:SF1">
    <property type="entry name" value="PANTOATE--BETA-ALANINE LIGASE"/>
    <property type="match status" value="1"/>
</dbReference>
<evidence type="ECO:0000256" key="5">
    <source>
        <dbReference type="ARBA" id="ARBA00022741"/>
    </source>
</evidence>
<evidence type="ECO:0000256" key="1">
    <source>
        <dbReference type="ARBA" id="ARBA00004990"/>
    </source>
</evidence>
<dbReference type="InterPro" id="IPR003721">
    <property type="entry name" value="Pantoate_ligase"/>
</dbReference>
<proteinExistence type="inferred from homology"/>
<organism evidence="9 10">
    <name type="scientific">Xylanimonas ulmi</name>
    <dbReference type="NCBI Taxonomy" id="228973"/>
    <lineage>
        <taxon>Bacteria</taxon>
        <taxon>Bacillati</taxon>
        <taxon>Actinomycetota</taxon>
        <taxon>Actinomycetes</taxon>
        <taxon>Micrococcales</taxon>
        <taxon>Promicromonosporaceae</taxon>
        <taxon>Xylanimonas</taxon>
    </lineage>
</organism>
<comment type="similarity">
    <text evidence="2 8">Belongs to the pantothenate synthetase family.</text>
</comment>
<reference evidence="9 10" key="1">
    <citation type="submission" date="2019-02" db="EMBL/GenBank/DDBJ databases">
        <title>Sequencing the genomes of 1000 actinobacteria strains.</title>
        <authorList>
            <person name="Klenk H.-P."/>
        </authorList>
    </citation>
    <scope>NUCLEOTIDE SEQUENCE [LARGE SCALE GENOMIC DNA]</scope>
    <source>
        <strain evidence="9 10">DSM 16932</strain>
    </source>
</reference>
<evidence type="ECO:0000256" key="2">
    <source>
        <dbReference type="ARBA" id="ARBA00009256"/>
    </source>
</evidence>
<dbReference type="GO" id="GO:0015940">
    <property type="term" value="P:pantothenate biosynthetic process"/>
    <property type="evidence" value="ECO:0007669"/>
    <property type="project" value="UniProtKB-UniRule"/>
</dbReference>
<comment type="function">
    <text evidence="8">Catalyzes the condensation of pantoate with beta-alanine in an ATP-dependent reaction via a pantoyl-adenylate intermediate.</text>
</comment>
<keyword evidence="3 8" id="KW-0436">Ligase</keyword>
<evidence type="ECO:0000256" key="6">
    <source>
        <dbReference type="ARBA" id="ARBA00022840"/>
    </source>
</evidence>
<gene>
    <name evidence="8" type="primary">panC</name>
    <name evidence="9" type="ORF">EV386_1271</name>
</gene>
<dbReference type="GO" id="GO:0004592">
    <property type="term" value="F:pantoate-beta-alanine ligase activity"/>
    <property type="evidence" value="ECO:0007669"/>
    <property type="project" value="UniProtKB-UniRule"/>
</dbReference>
<dbReference type="AlphaFoldDB" id="A0A4V2EXX3"/>
<dbReference type="SUPFAM" id="SSF52374">
    <property type="entry name" value="Nucleotidylyl transferase"/>
    <property type="match status" value="1"/>
</dbReference>
<comment type="catalytic activity">
    <reaction evidence="7 8">
        <text>(R)-pantoate + beta-alanine + ATP = (R)-pantothenate + AMP + diphosphate + H(+)</text>
        <dbReference type="Rhea" id="RHEA:10912"/>
        <dbReference type="ChEBI" id="CHEBI:15378"/>
        <dbReference type="ChEBI" id="CHEBI:15980"/>
        <dbReference type="ChEBI" id="CHEBI:29032"/>
        <dbReference type="ChEBI" id="CHEBI:30616"/>
        <dbReference type="ChEBI" id="CHEBI:33019"/>
        <dbReference type="ChEBI" id="CHEBI:57966"/>
        <dbReference type="ChEBI" id="CHEBI:456215"/>
        <dbReference type="EC" id="6.3.2.1"/>
    </reaction>
</comment>
<feature type="binding site" evidence="8">
    <location>
        <position position="61"/>
    </location>
    <ligand>
        <name>(R)-pantoate</name>
        <dbReference type="ChEBI" id="CHEBI:15980"/>
    </ligand>
</feature>
<feature type="active site" description="Proton donor" evidence="8">
    <location>
        <position position="37"/>
    </location>
</feature>
<keyword evidence="8" id="KW-0963">Cytoplasm</keyword>
<name>A0A4V2EXX3_9MICO</name>
<dbReference type="NCBIfam" id="TIGR00018">
    <property type="entry name" value="panC"/>
    <property type="match status" value="1"/>
</dbReference>
<comment type="caution">
    <text evidence="9">The sequence shown here is derived from an EMBL/GenBank/DDBJ whole genome shotgun (WGS) entry which is preliminary data.</text>
</comment>
<dbReference type="RefSeq" id="WP_130413334.1">
    <property type="nucleotide sequence ID" value="NZ_SGWX01000001.1"/>
</dbReference>
<protein>
    <recommendedName>
        <fullName evidence="8">Pantothenate synthetase</fullName>
        <shortName evidence="8">PS</shortName>
        <ecNumber evidence="8">6.3.2.1</ecNumber>
    </recommendedName>
    <alternativeName>
        <fullName evidence="8">Pantoate--beta-alanine ligase</fullName>
    </alternativeName>
    <alternativeName>
        <fullName evidence="8">Pantoate-activating enzyme</fullName>
    </alternativeName>
</protein>
<dbReference type="EMBL" id="SGWX01000001">
    <property type="protein sequence ID" value="RZS60990.1"/>
    <property type="molecule type" value="Genomic_DNA"/>
</dbReference>
<keyword evidence="5 8" id="KW-0547">Nucleotide-binding</keyword>
<sequence>MRIVRTVAELRAALAPERAAGRRVGFVPTMGALHEGHLSLVRAARAGSDVVVVSVFVNPTQFDDPGDLAAYPRTEEADVALAAGAGADLVFAPEAAELYPRGYATTVAVTGPLAETLEGAQRGRGHFDGVATVVTKLLLAVVPDAAWFGAKDAQQVVVVRRVVADLGIPTRVEVVATVREADGLAMSSRNARLGPADRPRALALSRALGAVRAAIEAGASAGAARAAGLAVLAAHGVEPEYLALVEPDTLDPLAPADAPDRRVLVLVAAHVGPVRLIDNVTVTPPAPTGAL</sequence>
<evidence type="ECO:0000256" key="4">
    <source>
        <dbReference type="ARBA" id="ARBA00022655"/>
    </source>
</evidence>
<dbReference type="Gene3D" id="3.40.50.620">
    <property type="entry name" value="HUPs"/>
    <property type="match status" value="1"/>
</dbReference>
<dbReference type="PANTHER" id="PTHR21299">
    <property type="entry name" value="CYTIDYLATE KINASE/PANTOATE-BETA-ALANINE LIGASE"/>
    <property type="match status" value="1"/>
</dbReference>
<comment type="subcellular location">
    <subcellularLocation>
        <location evidence="8">Cytoplasm</location>
    </subcellularLocation>
</comment>
<evidence type="ECO:0000256" key="8">
    <source>
        <dbReference type="HAMAP-Rule" id="MF_00158"/>
    </source>
</evidence>
<dbReference type="GO" id="GO:0005524">
    <property type="term" value="F:ATP binding"/>
    <property type="evidence" value="ECO:0007669"/>
    <property type="project" value="UniProtKB-KW"/>
</dbReference>
<accession>A0A4V2EXX3</accession>
<dbReference type="HAMAP" id="MF_00158">
    <property type="entry name" value="PanC"/>
    <property type="match status" value="1"/>
</dbReference>